<evidence type="ECO:0000313" key="2">
    <source>
        <dbReference type="EMBL" id="VDN28283.1"/>
    </source>
</evidence>
<reference evidence="4" key="1">
    <citation type="submission" date="2016-06" db="UniProtKB">
        <authorList>
            <consortium name="WormBaseParasite"/>
        </authorList>
    </citation>
    <scope>IDENTIFICATION</scope>
</reference>
<protein>
    <submittedName>
        <fullName evidence="4">Neur_chan_memb domain-containing protein</fullName>
    </submittedName>
</protein>
<keyword evidence="3" id="KW-1185">Reference proteome</keyword>
<proteinExistence type="predicted"/>
<dbReference type="OrthoDB" id="24630at2759"/>
<keyword evidence="1" id="KW-0472">Membrane</keyword>
<organism evidence="4">
    <name type="scientific">Gongylonema pulchrum</name>
    <dbReference type="NCBI Taxonomy" id="637853"/>
    <lineage>
        <taxon>Eukaryota</taxon>
        <taxon>Metazoa</taxon>
        <taxon>Ecdysozoa</taxon>
        <taxon>Nematoda</taxon>
        <taxon>Chromadorea</taxon>
        <taxon>Rhabditida</taxon>
        <taxon>Spirurina</taxon>
        <taxon>Spiruromorpha</taxon>
        <taxon>Spiruroidea</taxon>
        <taxon>Gongylonematidae</taxon>
        <taxon>Gongylonema</taxon>
    </lineage>
</organism>
<keyword evidence="1" id="KW-1133">Transmembrane helix</keyword>
<evidence type="ECO:0000256" key="1">
    <source>
        <dbReference type="SAM" id="Phobius"/>
    </source>
</evidence>
<feature type="transmembrane region" description="Helical" evidence="1">
    <location>
        <begin position="35"/>
        <end position="55"/>
    </location>
</feature>
<evidence type="ECO:0000313" key="4">
    <source>
        <dbReference type="WBParaSite" id="GPUH_0001667101-mRNA-1"/>
    </source>
</evidence>
<gene>
    <name evidence="2" type="ORF">GPUH_LOCUS16649</name>
</gene>
<dbReference type="WBParaSite" id="GPUH_0001667101-mRNA-1">
    <property type="protein sequence ID" value="GPUH_0001667101-mRNA-1"/>
    <property type="gene ID" value="GPUH_0001667101"/>
</dbReference>
<dbReference type="EMBL" id="UYRT01084045">
    <property type="protein sequence ID" value="VDN28283.1"/>
    <property type="molecule type" value="Genomic_DNA"/>
</dbReference>
<evidence type="ECO:0000313" key="3">
    <source>
        <dbReference type="Proteomes" id="UP000271098"/>
    </source>
</evidence>
<dbReference type="AlphaFoldDB" id="A0A183E6Q8"/>
<reference evidence="2 3" key="2">
    <citation type="submission" date="2018-11" db="EMBL/GenBank/DDBJ databases">
        <authorList>
            <consortium name="Pathogen Informatics"/>
        </authorList>
    </citation>
    <scope>NUCLEOTIDE SEQUENCE [LARGE SCALE GENOMIC DNA]</scope>
</reference>
<dbReference type="Proteomes" id="UP000271098">
    <property type="component" value="Unassembled WGS sequence"/>
</dbReference>
<accession>A0A183E6Q8</accession>
<sequence>METIDNLMRKSGFRGHISEEARLKVNVVRTVADGFAYLIISIIIIIIIIRAHSFLHPSIMPRYLRVEFIDGLLPQSL</sequence>
<keyword evidence="1" id="KW-0812">Transmembrane</keyword>
<name>A0A183E6Q8_9BILA</name>